<dbReference type="Proteomes" id="UP000024837">
    <property type="component" value="Unassembled WGS sequence"/>
</dbReference>
<evidence type="ECO:0000256" key="2">
    <source>
        <dbReference type="SAM" id="MobiDB-lite"/>
    </source>
</evidence>
<dbReference type="SUPFAM" id="SSF53474">
    <property type="entry name" value="alpha/beta-Hydrolases"/>
    <property type="match status" value="1"/>
</dbReference>
<dbReference type="HOGENOM" id="CLU_470916_0_0_1"/>
<feature type="region of interest" description="Disordered" evidence="2">
    <location>
        <begin position="497"/>
        <end position="526"/>
    </location>
</feature>
<dbReference type="GO" id="GO:0016787">
    <property type="term" value="F:hydrolase activity"/>
    <property type="evidence" value="ECO:0007669"/>
    <property type="project" value="UniProtKB-KW"/>
</dbReference>
<reference evidence="4 5" key="1">
    <citation type="submission" date="2013-05" db="EMBL/GenBank/DDBJ databases">
        <title>Drechslerella stenobrocha genome reveals carnivorous origination and mechanical trapping mechanism of predatory fungi.</title>
        <authorList>
            <person name="Liu X."/>
            <person name="Zhang W."/>
            <person name="Liu K."/>
        </authorList>
    </citation>
    <scope>NUCLEOTIDE SEQUENCE [LARGE SCALE GENOMIC DNA]</scope>
    <source>
        <strain evidence="4 5">248</strain>
    </source>
</reference>
<dbReference type="AlphaFoldDB" id="W7HQD9"/>
<dbReference type="PANTHER" id="PTHR48081">
    <property type="entry name" value="AB HYDROLASE SUPERFAMILY PROTEIN C4A8.06C"/>
    <property type="match status" value="1"/>
</dbReference>
<name>W7HQD9_9PEZI</name>
<evidence type="ECO:0000259" key="3">
    <source>
        <dbReference type="Pfam" id="PF07859"/>
    </source>
</evidence>
<dbReference type="InterPro" id="IPR013094">
    <property type="entry name" value="AB_hydrolase_3"/>
</dbReference>
<dbReference type="Gene3D" id="3.40.50.1820">
    <property type="entry name" value="alpha/beta hydrolase"/>
    <property type="match status" value="1"/>
</dbReference>
<dbReference type="InterPro" id="IPR050300">
    <property type="entry name" value="GDXG_lipolytic_enzyme"/>
</dbReference>
<dbReference type="InterPro" id="IPR029058">
    <property type="entry name" value="AB_hydrolase_fold"/>
</dbReference>
<keyword evidence="1" id="KW-0378">Hydrolase</keyword>
<gene>
    <name evidence="4" type="ORF">DRE_04319</name>
</gene>
<sequence>MQFLRLPFSVAAPASSLIARPTLRSRLRPLLKSAALCRRHWSSNSAATASPPSFRDDVRALYRQEYIDFYDKHIAGRPRYNPFDGAGNGASWEYPCPADFQPRSPVASNVACRDFLLPRNAAGSILLRVYNSTETNSYSPVILYLPSRGTSPTLTSNEHHVISYIAQLTAATVVSVGYRISQPFPLSLHDALAALDWVRRRIPTVDLETYSDGFSGRLIAVLGTGLGGSLAISMGITEGRESGIIAVGAWAPVVDWAFDPLPGIPESPLSSLPRSPNALQQHISDFQSLGFGDDSLTFCSLAKLPASKLSELGLTQPMLSTFKSVSDNPFLSTKDLKHLRSRYFATAEDFTDPFASPMYWFASSGVNIWPDLLSQIEDTKLANPDNIPRWIDELPPALFERGARRTRSYPSLDLVGKLTVPSMRIVSADSDILHEQTSEFVKAARNSLFPRKPRTVQDLALEEARELQRRFNNDTVPEPNGFVVNTVPLLDTQLPGAQQEEPRQNTGELVGDHLSPKGAAPDPGDSLYIQHEVKQKAAHCFITAAGEINDGIEEAERMALWLDAIFQHEPIRTSRWKETMEQRKADIKARSR</sequence>
<feature type="domain" description="Alpha/beta hydrolase fold-3" evidence="3">
    <location>
        <begin position="157"/>
        <end position="256"/>
    </location>
</feature>
<dbReference type="Pfam" id="PF07859">
    <property type="entry name" value="Abhydrolase_3"/>
    <property type="match status" value="1"/>
</dbReference>
<dbReference type="EMBL" id="KI966418">
    <property type="protein sequence ID" value="EWC46376.1"/>
    <property type="molecule type" value="Genomic_DNA"/>
</dbReference>
<dbReference type="PANTHER" id="PTHR48081:SF8">
    <property type="entry name" value="ALPHA_BETA HYDROLASE FOLD-3 DOMAIN-CONTAINING PROTEIN-RELATED"/>
    <property type="match status" value="1"/>
</dbReference>
<proteinExistence type="predicted"/>
<keyword evidence="5" id="KW-1185">Reference proteome</keyword>
<protein>
    <recommendedName>
        <fullName evidence="3">Alpha/beta hydrolase fold-3 domain-containing protein</fullName>
    </recommendedName>
</protein>
<evidence type="ECO:0000313" key="5">
    <source>
        <dbReference type="Proteomes" id="UP000024837"/>
    </source>
</evidence>
<organism evidence="4 5">
    <name type="scientific">Drechslerella stenobrocha 248</name>
    <dbReference type="NCBI Taxonomy" id="1043628"/>
    <lineage>
        <taxon>Eukaryota</taxon>
        <taxon>Fungi</taxon>
        <taxon>Dikarya</taxon>
        <taxon>Ascomycota</taxon>
        <taxon>Pezizomycotina</taxon>
        <taxon>Orbiliomycetes</taxon>
        <taxon>Orbiliales</taxon>
        <taxon>Orbiliaceae</taxon>
        <taxon>Drechslerella</taxon>
    </lineage>
</organism>
<accession>W7HQD9</accession>
<dbReference type="OrthoDB" id="5396420at2759"/>
<evidence type="ECO:0000313" key="4">
    <source>
        <dbReference type="EMBL" id="EWC46376.1"/>
    </source>
</evidence>
<evidence type="ECO:0000256" key="1">
    <source>
        <dbReference type="ARBA" id="ARBA00022801"/>
    </source>
</evidence>